<gene>
    <name evidence="1" type="ORF">H8L32_07220</name>
</gene>
<protein>
    <submittedName>
        <fullName evidence="1">Phage tail protein</fullName>
    </submittedName>
</protein>
<reference evidence="1 2" key="1">
    <citation type="submission" date="2020-08" db="EMBL/GenBank/DDBJ databases">
        <title>Novel species isolated from subtropical streams in China.</title>
        <authorList>
            <person name="Lu H."/>
        </authorList>
    </citation>
    <scope>NUCLEOTIDE SEQUENCE [LARGE SCALE GENOMIC DNA]</scope>
    <source>
        <strain evidence="1 2">CY18W</strain>
    </source>
</reference>
<sequence>MTNDFFDNGYPPPAFYFSVTIGNGIQVPDTSFSEVSGIGTEIETESVVEGGENRFVHQLPLKMKHGNLELKRGIATLQSPLVVWCKAVLEGEFMQLIVPQTIIVNLKSNTMAPGSTTATEVLRTWEFFGAYPIKWDVESFSSTKNDVAIEKITFSYTYSQRTK</sequence>
<dbReference type="RefSeq" id="WP_186946493.1">
    <property type="nucleotide sequence ID" value="NZ_JACOGF010000003.1"/>
</dbReference>
<dbReference type="PANTHER" id="PTHR38009:SF1">
    <property type="entry name" value="CONSERVED HYPOTHETICAL PHAGE TAIL PROTEIN"/>
    <property type="match status" value="1"/>
</dbReference>
<organism evidence="1 2">
    <name type="scientific">Undibacterium hunanense</name>
    <dbReference type="NCBI Taxonomy" id="2762292"/>
    <lineage>
        <taxon>Bacteria</taxon>
        <taxon>Pseudomonadati</taxon>
        <taxon>Pseudomonadota</taxon>
        <taxon>Betaproteobacteria</taxon>
        <taxon>Burkholderiales</taxon>
        <taxon>Oxalobacteraceae</taxon>
        <taxon>Undibacterium</taxon>
    </lineage>
</organism>
<keyword evidence="2" id="KW-1185">Reference proteome</keyword>
<evidence type="ECO:0000313" key="2">
    <source>
        <dbReference type="Proteomes" id="UP000650424"/>
    </source>
</evidence>
<evidence type="ECO:0000313" key="1">
    <source>
        <dbReference type="EMBL" id="MBC3917259.1"/>
    </source>
</evidence>
<dbReference type="EMBL" id="JACOGF010000003">
    <property type="protein sequence ID" value="MBC3917259.1"/>
    <property type="molecule type" value="Genomic_DNA"/>
</dbReference>
<dbReference type="Pfam" id="PF06841">
    <property type="entry name" value="Phage_T4_gp19"/>
    <property type="match status" value="1"/>
</dbReference>
<accession>A0ABR6ZN82</accession>
<proteinExistence type="predicted"/>
<dbReference type="InterPro" id="IPR011747">
    <property type="entry name" value="CHP02241"/>
</dbReference>
<dbReference type="PANTHER" id="PTHR38009">
    <property type="entry name" value="CONSERVED HYPOTHETICAL PHAGE TAIL PROTEIN"/>
    <property type="match status" value="1"/>
</dbReference>
<comment type="caution">
    <text evidence="1">The sequence shown here is derived from an EMBL/GenBank/DDBJ whole genome shotgun (WGS) entry which is preliminary data.</text>
</comment>
<dbReference type="NCBIfam" id="TIGR02241">
    <property type="entry name" value="conserved hypothetical phage tail region protein"/>
    <property type="match status" value="1"/>
</dbReference>
<name>A0ABR6ZN82_9BURK</name>
<dbReference type="InterPro" id="IPR010667">
    <property type="entry name" value="Phage_T4_Gp19"/>
</dbReference>
<dbReference type="Proteomes" id="UP000650424">
    <property type="component" value="Unassembled WGS sequence"/>
</dbReference>